<dbReference type="InterPro" id="IPR052527">
    <property type="entry name" value="Metal_cation-efflux_comp"/>
</dbReference>
<dbReference type="Pfam" id="PF04140">
    <property type="entry name" value="ICMT"/>
    <property type="match status" value="1"/>
</dbReference>
<comment type="subcellular location">
    <subcellularLocation>
        <location evidence="5">Endoplasmic reticulum membrane</location>
        <topology evidence="5">Multi-pass membrane protein</topology>
    </subcellularLocation>
    <subcellularLocation>
        <location evidence="1">Membrane</location>
        <topology evidence="1">Multi-pass membrane protein</topology>
    </subcellularLocation>
</comment>
<evidence type="ECO:0000313" key="8">
    <source>
        <dbReference type="Proteomes" id="UP000623687"/>
    </source>
</evidence>
<proteinExistence type="inferred from homology"/>
<evidence type="ECO:0000256" key="3">
    <source>
        <dbReference type="ARBA" id="ARBA00022989"/>
    </source>
</evidence>
<reference evidence="7" key="1">
    <citation type="submission" date="2019-07" db="EMBL/GenBank/DDBJ databases">
        <authorList>
            <person name="Palmer J.M."/>
        </authorList>
    </citation>
    <scope>NUCLEOTIDE SEQUENCE</scope>
    <source>
        <strain evidence="7">PC9</strain>
    </source>
</reference>
<keyword evidence="5" id="KW-0256">Endoplasmic reticulum</keyword>
<keyword evidence="8" id="KW-1185">Reference proteome</keyword>
<keyword evidence="5" id="KW-0808">Transferase</keyword>
<dbReference type="Proteomes" id="UP000623687">
    <property type="component" value="Unassembled WGS sequence"/>
</dbReference>
<evidence type="ECO:0000256" key="4">
    <source>
        <dbReference type="ARBA" id="ARBA00023136"/>
    </source>
</evidence>
<evidence type="ECO:0000313" key="7">
    <source>
        <dbReference type="EMBL" id="KAF7430749.1"/>
    </source>
</evidence>
<dbReference type="AlphaFoldDB" id="A0A8H6ZTT9"/>
<dbReference type="GeneID" id="59376278"/>
<organism evidence="7 8">
    <name type="scientific">Pleurotus ostreatus</name>
    <name type="common">Oyster mushroom</name>
    <name type="synonym">White-rot fungus</name>
    <dbReference type="NCBI Taxonomy" id="5322"/>
    <lineage>
        <taxon>Eukaryota</taxon>
        <taxon>Fungi</taxon>
        <taxon>Dikarya</taxon>
        <taxon>Basidiomycota</taxon>
        <taxon>Agaricomycotina</taxon>
        <taxon>Agaricomycetes</taxon>
        <taxon>Agaricomycetidae</taxon>
        <taxon>Agaricales</taxon>
        <taxon>Pleurotineae</taxon>
        <taxon>Pleurotaceae</taxon>
        <taxon>Pleurotus</taxon>
    </lineage>
</organism>
<evidence type="ECO:0000256" key="6">
    <source>
        <dbReference type="SAM" id="SignalP"/>
    </source>
</evidence>
<sequence length="235" mass="26766">MPLSIGWQLLARSFLLVVGAASVQRALTPPNPRIAKEDVVKGDPADRGYRYRAYFDMTTIALLSILDIARNFIAYHDFTSVSNFLCLPQTTIAPALHPTLVAGTLICAAAGALRVWCFVALGPYFDFQLNIKEDHKLVTQGPYAYVRHPSYTANYALFLGGSMIMLSPGHWFRVCGIWNFPIVLMPIWWHFEIVYMTFMLSGRAKVEDELLRKKFDKQWDSYSQRVPHRFIPGIF</sequence>
<comment type="catalytic activity">
    <reaction evidence="5">
        <text>[protein]-C-terminal S-[(2E,6E)-farnesyl]-L-cysteine + S-adenosyl-L-methionine = [protein]-C-terminal S-[(2E,6E)-farnesyl]-L-cysteine methyl ester + S-adenosyl-L-homocysteine</text>
        <dbReference type="Rhea" id="RHEA:21672"/>
        <dbReference type="Rhea" id="RHEA-COMP:12125"/>
        <dbReference type="Rhea" id="RHEA-COMP:12126"/>
        <dbReference type="ChEBI" id="CHEBI:57856"/>
        <dbReference type="ChEBI" id="CHEBI:59789"/>
        <dbReference type="ChEBI" id="CHEBI:90510"/>
        <dbReference type="ChEBI" id="CHEBI:90511"/>
        <dbReference type="EC" id="2.1.1.100"/>
    </reaction>
</comment>
<comment type="similarity">
    <text evidence="5">Belongs to the class VI-like SAM-binding methyltransferase superfamily. Isoprenylcysteine carboxyl methyltransferase family.</text>
</comment>
<dbReference type="GO" id="GO:0004671">
    <property type="term" value="F:protein C-terminal S-isoprenylcysteine carboxyl O-methyltransferase activity"/>
    <property type="evidence" value="ECO:0007669"/>
    <property type="project" value="UniProtKB-EC"/>
</dbReference>
<keyword evidence="4" id="KW-0472">Membrane</keyword>
<gene>
    <name evidence="7" type="ORF">PC9H_006460</name>
</gene>
<evidence type="ECO:0000256" key="2">
    <source>
        <dbReference type="ARBA" id="ARBA00022692"/>
    </source>
</evidence>
<dbReference type="GO" id="GO:0005789">
    <property type="term" value="C:endoplasmic reticulum membrane"/>
    <property type="evidence" value="ECO:0007669"/>
    <property type="project" value="UniProtKB-SubCell"/>
</dbReference>
<keyword evidence="5" id="KW-0489">Methyltransferase</keyword>
<dbReference type="RefSeq" id="XP_036632027.1">
    <property type="nucleotide sequence ID" value="XM_036776008.1"/>
</dbReference>
<protein>
    <recommendedName>
        <fullName evidence="5">Protein-S-isoprenylcysteine O-methyltransferase</fullName>
        <ecNumber evidence="5">2.1.1.100</ecNumber>
    </recommendedName>
</protein>
<keyword evidence="2" id="KW-0812">Transmembrane</keyword>
<dbReference type="InterPro" id="IPR007269">
    <property type="entry name" value="ICMT_MeTrfase"/>
</dbReference>
<dbReference type="PANTHER" id="PTHR43847:SF1">
    <property type="entry name" value="BLL3993 PROTEIN"/>
    <property type="match status" value="1"/>
</dbReference>
<dbReference type="VEuPathDB" id="FungiDB:PC9H_006460"/>
<evidence type="ECO:0000256" key="5">
    <source>
        <dbReference type="RuleBase" id="RU362022"/>
    </source>
</evidence>
<feature type="chain" id="PRO_5034979602" description="Protein-S-isoprenylcysteine O-methyltransferase" evidence="6">
    <location>
        <begin position="21"/>
        <end position="235"/>
    </location>
</feature>
<comment type="caution">
    <text evidence="7">The sequence shown here is derived from an EMBL/GenBank/DDBJ whole genome shotgun (WGS) entry which is preliminary data.</text>
</comment>
<keyword evidence="3" id="KW-1133">Transmembrane helix</keyword>
<name>A0A8H6ZTT9_PLEOS</name>
<evidence type="ECO:0000256" key="1">
    <source>
        <dbReference type="ARBA" id="ARBA00004141"/>
    </source>
</evidence>
<dbReference type="EC" id="2.1.1.100" evidence="5"/>
<dbReference type="OrthoDB" id="422086at2759"/>
<feature type="signal peptide" evidence="6">
    <location>
        <begin position="1"/>
        <end position="20"/>
    </location>
</feature>
<dbReference type="EMBL" id="JACETU010000004">
    <property type="protein sequence ID" value="KAF7430749.1"/>
    <property type="molecule type" value="Genomic_DNA"/>
</dbReference>
<dbReference type="Gene3D" id="1.20.120.1630">
    <property type="match status" value="1"/>
</dbReference>
<keyword evidence="6" id="KW-0732">Signal</keyword>
<accession>A0A8H6ZTT9</accession>
<dbReference type="PANTHER" id="PTHR43847">
    <property type="entry name" value="BLL3993 PROTEIN"/>
    <property type="match status" value="1"/>
</dbReference>
<keyword evidence="5" id="KW-0949">S-adenosyl-L-methionine</keyword>
<dbReference type="GO" id="GO:0032259">
    <property type="term" value="P:methylation"/>
    <property type="evidence" value="ECO:0007669"/>
    <property type="project" value="UniProtKB-KW"/>
</dbReference>